<dbReference type="SUPFAM" id="SSF51126">
    <property type="entry name" value="Pectin lyase-like"/>
    <property type="match status" value="1"/>
</dbReference>
<dbReference type="InterPro" id="IPR059226">
    <property type="entry name" value="Choice_anch_Q_dom"/>
</dbReference>
<dbReference type="AlphaFoldDB" id="A0A240E5L1"/>
<keyword evidence="2" id="KW-0732">Signal</keyword>
<keyword evidence="1" id="KW-1133">Transmembrane helix</keyword>
<dbReference type="InterPro" id="IPR011050">
    <property type="entry name" value="Pectin_lyase_fold/virulence"/>
</dbReference>
<feature type="signal peptide" evidence="2">
    <location>
        <begin position="1"/>
        <end position="19"/>
    </location>
</feature>
<protein>
    <submittedName>
        <fullName evidence="3">Acinetobacter rhombotarget A</fullName>
    </submittedName>
</protein>
<dbReference type="NCBIfam" id="TIGR04212">
    <property type="entry name" value="GlyGly_RbtA"/>
    <property type="match status" value="1"/>
</dbReference>
<evidence type="ECO:0000256" key="1">
    <source>
        <dbReference type="SAM" id="Phobius"/>
    </source>
</evidence>
<evidence type="ECO:0000313" key="4">
    <source>
        <dbReference type="Proteomes" id="UP000219042"/>
    </source>
</evidence>
<sequence>MLKKGIGVGLLFLAGHSYATIQVTTTEDLVKDDDICSLREAITYVNEYLSDEDKKKAGYNGCGGEDATATILLESDQVYTLDQAIDIKAALSIQTQNNDLSSDTVGIGLHNATIKASGNHRLFNINDGKSDISQLTVNLTQVNLQGCGSTSICADSGGIIYNREALVIAYSKISQGYANQGGAIYSDGLIVGNNTYSAGAVTISYSIFTENKAKNGAALYLGQPLFRISNSVIRNNTATDSNGSIIYSANAFDDETTGTDSFIRAAYILNSTLFKNTGYLVNLRDGVYANNVTIVDNSKGLYFDAPKGKAHLSNSILAGNNNVDCTFASGDKSLFYNNLVASRALCGTGEAGNENIDLSTQSNNQLFAGSSSEGNCNLPPAKGLLCPFRTPDNAFLGFFKPRLLSTYQTILDSPIVNRGRLYSDGTGQGQFTCQSTDQRGLTRANAVHCDLGAIELVVSSDNISRVGQSIFYGEIAEMSIADNLADGELLPAEECKNVFGRDIDPNGNPWTIGCLRIEQSTATPQSKGTLTLDENGKLVYRPNSNWHGLDEFNLRIVTTASRFSESETDRDIVIPARILQNPPDDFKSEKIKVSGGAFGGLSILGLVLLALRRRTKA</sequence>
<organism evidence="3 4">
    <name type="scientific">Acinetobacter puyangensis</name>
    <dbReference type="NCBI Taxonomy" id="1096779"/>
    <lineage>
        <taxon>Bacteria</taxon>
        <taxon>Pseudomonadati</taxon>
        <taxon>Pseudomonadota</taxon>
        <taxon>Gammaproteobacteria</taxon>
        <taxon>Moraxellales</taxon>
        <taxon>Moraxellaceae</taxon>
        <taxon>Acinetobacter</taxon>
    </lineage>
</organism>
<dbReference type="EMBL" id="OANT01000001">
    <property type="protein sequence ID" value="SNX43499.1"/>
    <property type="molecule type" value="Genomic_DNA"/>
</dbReference>
<keyword evidence="1" id="KW-0472">Membrane</keyword>
<keyword evidence="4" id="KW-1185">Reference proteome</keyword>
<evidence type="ECO:0000256" key="2">
    <source>
        <dbReference type="SAM" id="SignalP"/>
    </source>
</evidence>
<accession>A0A240E5L1</accession>
<feature type="chain" id="PRO_5011992129" evidence="2">
    <location>
        <begin position="20"/>
        <end position="617"/>
    </location>
</feature>
<dbReference type="InterPro" id="IPR026454">
    <property type="entry name" value="Rhombotarget_A"/>
</dbReference>
<evidence type="ECO:0000313" key="3">
    <source>
        <dbReference type="EMBL" id="SNX43499.1"/>
    </source>
</evidence>
<dbReference type="NCBIfam" id="NF041518">
    <property type="entry name" value="choice_anch_Q"/>
    <property type="match status" value="1"/>
</dbReference>
<reference evidence="4" key="1">
    <citation type="submission" date="2016-09" db="EMBL/GenBank/DDBJ databases">
        <authorList>
            <person name="Varghese N."/>
            <person name="Submissions S."/>
        </authorList>
    </citation>
    <scope>NUCLEOTIDE SEQUENCE [LARGE SCALE GENOMIC DNA]</scope>
    <source>
        <strain evidence="4">ANC 4466</strain>
    </source>
</reference>
<proteinExistence type="predicted"/>
<keyword evidence="1" id="KW-0812">Transmembrane</keyword>
<dbReference type="Pfam" id="PF17963">
    <property type="entry name" value="Big_9"/>
    <property type="match status" value="1"/>
</dbReference>
<gene>
    <name evidence="3" type="ORF">SAMN05421731_101541</name>
</gene>
<dbReference type="NCBIfam" id="TIGR04214">
    <property type="entry name" value="CSLREA_Nterm"/>
    <property type="match status" value="1"/>
</dbReference>
<dbReference type="InterPro" id="IPR026457">
    <property type="entry name" value="CSLREA_Nterm"/>
</dbReference>
<dbReference type="InterPro" id="IPR020008">
    <property type="entry name" value="GlyGly_CTERM"/>
</dbReference>
<dbReference type="NCBIfam" id="TIGR03501">
    <property type="entry name" value="GlyGly_CTERM"/>
    <property type="match status" value="1"/>
</dbReference>
<dbReference type="Proteomes" id="UP000219042">
    <property type="component" value="Unassembled WGS sequence"/>
</dbReference>
<dbReference type="RefSeq" id="WP_097077786.1">
    <property type="nucleotide sequence ID" value="NZ_BAABHT010000020.1"/>
</dbReference>
<name>A0A240E5L1_9GAMM</name>
<feature type="transmembrane region" description="Helical" evidence="1">
    <location>
        <begin position="593"/>
        <end position="611"/>
    </location>
</feature>
<dbReference type="OrthoDB" id="6712914at2"/>